<dbReference type="Proteomes" id="UP001219518">
    <property type="component" value="Unassembled WGS sequence"/>
</dbReference>
<evidence type="ECO:0000256" key="2">
    <source>
        <dbReference type="SAM" id="Phobius"/>
    </source>
</evidence>
<evidence type="ECO:0000256" key="1">
    <source>
        <dbReference type="SAM" id="MobiDB-lite"/>
    </source>
</evidence>
<proteinExistence type="predicted"/>
<comment type="caution">
    <text evidence="3">The sequence shown here is derived from an EMBL/GenBank/DDBJ whole genome shotgun (WGS) entry which is preliminary data.</text>
</comment>
<dbReference type="EMBL" id="JAHWGI010001090">
    <property type="protein sequence ID" value="KAK3922439.1"/>
    <property type="molecule type" value="Genomic_DNA"/>
</dbReference>
<accession>A0AAE1HJN8</accession>
<keyword evidence="2" id="KW-1133">Transmembrane helix</keyword>
<keyword evidence="4" id="KW-1185">Reference proteome</keyword>
<feature type="region of interest" description="Disordered" evidence="1">
    <location>
        <begin position="52"/>
        <end position="113"/>
    </location>
</feature>
<sequence length="323" mass="35346">MTIIPMSLRGEEERMRALVRLNTDSHASRKAYNYALVLPVVDASVIQQVQPHATWPGPRRTPAPSPPPPPPTPRPRPTGAPPPGRAADGDSTSPTTAAAMAADDAASVSGPGEAAKPFLDPSLERLYQSYSVKQKRAGVQCFLAAAVLYDVFMLVLPGPGPVQDSLTIGLMAAFLGLNLALLAWTLRPYRLDALWAAVPYVAWFLAITQLLAHFFLRNYNGTGRDALGWALLLDYLLYVTLPLRLRYCVLLSIATCGLYGVTLYGLAYKGDATLPAQSISLYVYLEIHRVARGLRLGEVKRRERQAHGEEFPMSVLRRVVTKK</sequence>
<gene>
    <name evidence="3" type="ORF">KUF71_011908</name>
</gene>
<keyword evidence="2" id="KW-0812">Transmembrane</keyword>
<organism evidence="3 4">
    <name type="scientific">Frankliniella fusca</name>
    <dbReference type="NCBI Taxonomy" id="407009"/>
    <lineage>
        <taxon>Eukaryota</taxon>
        <taxon>Metazoa</taxon>
        <taxon>Ecdysozoa</taxon>
        <taxon>Arthropoda</taxon>
        <taxon>Hexapoda</taxon>
        <taxon>Insecta</taxon>
        <taxon>Pterygota</taxon>
        <taxon>Neoptera</taxon>
        <taxon>Paraneoptera</taxon>
        <taxon>Thysanoptera</taxon>
        <taxon>Terebrantia</taxon>
        <taxon>Thripoidea</taxon>
        <taxon>Thripidae</taxon>
        <taxon>Frankliniella</taxon>
    </lineage>
</organism>
<reference evidence="3" key="1">
    <citation type="submission" date="2021-07" db="EMBL/GenBank/DDBJ databases">
        <authorList>
            <person name="Catto M.A."/>
            <person name="Jacobson A."/>
            <person name="Kennedy G."/>
            <person name="Labadie P."/>
            <person name="Hunt B.G."/>
            <person name="Srinivasan R."/>
        </authorList>
    </citation>
    <scope>NUCLEOTIDE SEQUENCE</scope>
    <source>
        <strain evidence="3">PL_HMW_Pooled</strain>
        <tissue evidence="3">Head</tissue>
    </source>
</reference>
<feature type="compositionally biased region" description="Low complexity" evidence="1">
    <location>
        <begin position="90"/>
        <end position="107"/>
    </location>
</feature>
<keyword evidence="2" id="KW-0472">Membrane</keyword>
<protein>
    <submittedName>
        <fullName evidence="3">Adenylate cyclase type 3</fullName>
    </submittedName>
</protein>
<reference evidence="3" key="2">
    <citation type="journal article" date="2023" name="BMC Genomics">
        <title>Pest status, molecular evolution, and epigenetic factors derived from the genome assembly of Frankliniella fusca, a thysanopteran phytovirus vector.</title>
        <authorList>
            <person name="Catto M.A."/>
            <person name="Labadie P.E."/>
            <person name="Jacobson A.L."/>
            <person name="Kennedy G.G."/>
            <person name="Srinivasan R."/>
            <person name="Hunt B.G."/>
        </authorList>
    </citation>
    <scope>NUCLEOTIDE SEQUENCE</scope>
    <source>
        <strain evidence="3">PL_HMW_Pooled</strain>
    </source>
</reference>
<evidence type="ECO:0000313" key="4">
    <source>
        <dbReference type="Proteomes" id="UP001219518"/>
    </source>
</evidence>
<evidence type="ECO:0000313" key="3">
    <source>
        <dbReference type="EMBL" id="KAK3922439.1"/>
    </source>
</evidence>
<name>A0AAE1HJN8_9NEOP</name>
<feature type="transmembrane region" description="Helical" evidence="2">
    <location>
        <begin position="168"/>
        <end position="186"/>
    </location>
</feature>
<feature type="compositionally biased region" description="Pro residues" evidence="1">
    <location>
        <begin position="59"/>
        <end position="84"/>
    </location>
</feature>
<feature type="transmembrane region" description="Helical" evidence="2">
    <location>
        <begin position="193"/>
        <end position="214"/>
    </location>
</feature>
<dbReference type="AlphaFoldDB" id="A0AAE1HJN8"/>
<feature type="transmembrane region" description="Helical" evidence="2">
    <location>
        <begin position="137"/>
        <end position="156"/>
    </location>
</feature>
<feature type="transmembrane region" description="Helical" evidence="2">
    <location>
        <begin position="248"/>
        <end position="268"/>
    </location>
</feature>